<sequence length="110" mass="12036">MYYCRWLVLAVLLGGCNDSTIPTMPVEVPEKRVVATVYAVNALGGFVTCYRAPDSQSPSVATLNNGQLVDLVSVQEGMIPHGSQWWLHVYPRLGHRSSCYINVDGLVPVS</sequence>
<protein>
    <recommendedName>
        <fullName evidence="3">SH3 domain-containing protein</fullName>
    </recommendedName>
</protein>
<gene>
    <name evidence="1" type="ORF">J8380_05530</name>
</gene>
<dbReference type="EMBL" id="CP072800">
    <property type="protein sequence ID" value="QTR51024.1"/>
    <property type="molecule type" value="Genomic_DNA"/>
</dbReference>
<proteinExistence type="predicted"/>
<accession>A0ABX7X565</accession>
<evidence type="ECO:0008006" key="3">
    <source>
        <dbReference type="Google" id="ProtNLM"/>
    </source>
</evidence>
<reference evidence="1 2" key="1">
    <citation type="submission" date="2021-04" db="EMBL/GenBank/DDBJ databases">
        <title>Genomics, taxonomy and metabolism of representatives of sulfur bacteria of the genus Thiothrix: Thiothrix fructosivorans QT, Thiothrix unzii A1T and three new species, Thiothrix subterranea sp. nov., Thiothrix litoralis sp. nov. and 'Candidatus Thiothrix anitrata' sp. nov.</title>
        <authorList>
            <person name="Ravin N.V."/>
            <person name="Smolyakov D."/>
            <person name="Rudenko T.S."/>
            <person name="Mardanov A.V."/>
            <person name="Beletsky A.V."/>
            <person name="Markov N.D."/>
            <person name="Fomenkov A.I."/>
            <person name="Roberts R.J."/>
            <person name="Karnachuk O.V."/>
            <person name="Novikov A."/>
            <person name="Grabovich M.Y."/>
        </authorList>
    </citation>
    <scope>NUCLEOTIDE SEQUENCE [LARGE SCALE GENOMIC DNA]</scope>
    <source>
        <strain evidence="1 2">A52</strain>
    </source>
</reference>
<keyword evidence="2" id="KW-1185">Reference proteome</keyword>
<evidence type="ECO:0000313" key="1">
    <source>
        <dbReference type="EMBL" id="QTR51024.1"/>
    </source>
</evidence>
<name>A0ABX7X565_9GAMM</name>
<dbReference type="RefSeq" id="WP_210229074.1">
    <property type="nucleotide sequence ID" value="NZ_CP072800.1"/>
</dbReference>
<dbReference type="Proteomes" id="UP000672027">
    <property type="component" value="Chromosome"/>
</dbReference>
<evidence type="ECO:0000313" key="2">
    <source>
        <dbReference type="Proteomes" id="UP000672027"/>
    </source>
</evidence>
<organism evidence="1 2">
    <name type="scientific">Candidatus Thiothrix anitrata</name>
    <dbReference type="NCBI Taxonomy" id="2823902"/>
    <lineage>
        <taxon>Bacteria</taxon>
        <taxon>Pseudomonadati</taxon>
        <taxon>Pseudomonadota</taxon>
        <taxon>Gammaproteobacteria</taxon>
        <taxon>Thiotrichales</taxon>
        <taxon>Thiotrichaceae</taxon>
        <taxon>Thiothrix</taxon>
    </lineage>
</organism>
<dbReference type="PROSITE" id="PS51257">
    <property type="entry name" value="PROKAR_LIPOPROTEIN"/>
    <property type="match status" value="1"/>
</dbReference>